<gene>
    <name evidence="2" type="ORF">QOZ99_000447</name>
</gene>
<dbReference type="InterPro" id="IPR028943">
    <property type="entry name" value="ZorC_EH_Signature_dom"/>
</dbReference>
<proteinExistence type="predicted"/>
<dbReference type="Pfam" id="PF15611">
    <property type="entry name" value="EH_Signature"/>
    <property type="match status" value="1"/>
</dbReference>
<evidence type="ECO:0000259" key="1">
    <source>
        <dbReference type="Pfam" id="PF15611"/>
    </source>
</evidence>
<dbReference type="EMBL" id="JAUSVR010000001">
    <property type="protein sequence ID" value="MDQ0509570.1"/>
    <property type="molecule type" value="Genomic_DNA"/>
</dbReference>
<dbReference type="Proteomes" id="UP001235094">
    <property type="component" value="Unassembled WGS sequence"/>
</dbReference>
<sequence length="462" mass="51684">MSSLLKDAIKDMMLRHAPAPRRPEPEAAVLRAARKLPEGTGDTPRAKDYDVVAVSIAQALSRQEKLTGREARDGAWCLWTTKLALAARPQTLDPFLAQLRDLKHKGASRALALSYLVSFHDDRPGLSAVAGALRDLVSVMGPPFDVLHDRFRIFDTAEGPRRIGDAALVARVSPRRMLEENGLRMELALAGGYVEPCTRRVLQRAAEDRRLPPAERLDFLTLIALQGDPRSLAFPTHRSLLADALLLPYRAQPPEKAIKDRTLDLLTSLEEFGDPRTKSANWVGMPEAREIAISWLTEQALRQFLDVVQAVNPNLNWKYRRKFWEAVYEKGLIREAWVVLDRVGANEAFRSFGHNARFARFTAGGGIQSGHAVLLLKVGSGICAEWSFNGKCRFWVDADRPGAPKLYEPQYDGDFLRSGQRYAPVEEIEHMPHTGANAWQHKAARRIASMTGARLSAREYML</sequence>
<dbReference type="RefSeq" id="WP_306888250.1">
    <property type="nucleotide sequence ID" value="NZ_JAUSVR010000001.1"/>
</dbReference>
<protein>
    <recommendedName>
        <fullName evidence="1">Zorya protein ZorC EH domain-containing protein</fullName>
    </recommendedName>
</protein>
<reference evidence="2 3" key="1">
    <citation type="submission" date="2023-07" db="EMBL/GenBank/DDBJ databases">
        <title>Genomic Encyclopedia of Type Strains, Phase IV (KMG-IV): sequencing the most valuable type-strain genomes for metagenomic binning, comparative biology and taxonomic classification.</title>
        <authorList>
            <person name="Goeker M."/>
        </authorList>
    </citation>
    <scope>NUCLEOTIDE SEQUENCE [LARGE SCALE GENOMIC DNA]</scope>
    <source>
        <strain evidence="2 3">DSM 15561</strain>
    </source>
</reference>
<organism evidence="2 3">
    <name type="scientific">Ancylobacter amanitiformis</name>
    <dbReference type="NCBI Taxonomy" id="217069"/>
    <lineage>
        <taxon>Bacteria</taxon>
        <taxon>Pseudomonadati</taxon>
        <taxon>Pseudomonadota</taxon>
        <taxon>Alphaproteobacteria</taxon>
        <taxon>Hyphomicrobiales</taxon>
        <taxon>Xanthobacteraceae</taxon>
        <taxon>Ancylobacter</taxon>
    </lineage>
</organism>
<comment type="caution">
    <text evidence="2">The sequence shown here is derived from an EMBL/GenBank/DDBJ whole genome shotgun (WGS) entry which is preliminary data.</text>
</comment>
<evidence type="ECO:0000313" key="3">
    <source>
        <dbReference type="Proteomes" id="UP001235094"/>
    </source>
</evidence>
<evidence type="ECO:0000313" key="2">
    <source>
        <dbReference type="EMBL" id="MDQ0509570.1"/>
    </source>
</evidence>
<keyword evidence="3" id="KW-1185">Reference proteome</keyword>
<accession>A0ABU0LLJ2</accession>
<feature type="domain" description="Zorya protein ZorC EH" evidence="1">
    <location>
        <begin position="34"/>
        <end position="445"/>
    </location>
</feature>
<name>A0ABU0LLJ2_9HYPH</name>